<protein>
    <submittedName>
        <fullName evidence="2">FAD-dependent oxidoreductase</fullName>
    </submittedName>
</protein>
<dbReference type="InterPro" id="IPR036188">
    <property type="entry name" value="FAD/NAD-bd_sf"/>
</dbReference>
<dbReference type="PRINTS" id="PR00419">
    <property type="entry name" value="ADXRDTASE"/>
</dbReference>
<name>A0ABT0QZA8_9MICO</name>
<organism evidence="2 3">
    <name type="scientific">Brachybacterium equifaecis</name>
    <dbReference type="NCBI Taxonomy" id="2910770"/>
    <lineage>
        <taxon>Bacteria</taxon>
        <taxon>Bacillati</taxon>
        <taxon>Actinomycetota</taxon>
        <taxon>Actinomycetes</taxon>
        <taxon>Micrococcales</taxon>
        <taxon>Dermabacteraceae</taxon>
        <taxon>Brachybacterium</taxon>
    </lineage>
</organism>
<dbReference type="PANTHER" id="PTHR42923:SF43">
    <property type="entry name" value="AMINE OXIDASE"/>
    <property type="match status" value="1"/>
</dbReference>
<sequence>MSAGLRPRDRRAVLHRGPVGEGTATGRSVAVIGGGIAGLSAATVLAEHGAHVRVLEREETWGGRARSWELPGGRSMSRGFHAFFRQYYTLRGLLRRADPSLSGLRSIGDYPLQLADGPRDTFTGIPRTPPFSVAAFALRSRSFPLRQLARVDIPAALGLLQTRFPGTFSALDGRSAQELLDSLRFPDDARHLALEVFARSFFADPREFSAGELVAMFHAYFMGSAEGLIFDVPADSYSPALWDPLAARIARLGGVVTTGADVEELRFDGSDGEVAVDLGAGAGTGARRGGDAVRVDAVVLAADPRSARRLVAGAVHPEGAQWEAFRGRVAAQRNAPPFAVLRLWLDRHASAAAPAFLGTSGFGPLDNVSFVERFEQTARDWSAQHGGSVVELHAYAIDPAGDPAALKAELVRQLHRLHPELRGARALHEEWLVHDDCPLIGLAPWAERPTVPTPDPRLVLAGDWLRTDEPVALMERAALTGVRAANALLDGWGSSGEDTWTVPMRGVLTSPWTRTAG</sequence>
<dbReference type="InterPro" id="IPR002937">
    <property type="entry name" value="Amino_oxidase"/>
</dbReference>
<dbReference type="PANTHER" id="PTHR42923">
    <property type="entry name" value="PROTOPORPHYRINOGEN OXIDASE"/>
    <property type="match status" value="1"/>
</dbReference>
<dbReference type="Proteomes" id="UP001203761">
    <property type="component" value="Unassembled WGS sequence"/>
</dbReference>
<gene>
    <name evidence="2" type="ORF">Bequi_03790</name>
</gene>
<dbReference type="InterPro" id="IPR050464">
    <property type="entry name" value="Zeta_carotene_desat/Oxidored"/>
</dbReference>
<proteinExistence type="predicted"/>
<feature type="domain" description="Amine oxidase" evidence="1">
    <location>
        <begin position="36"/>
        <end position="489"/>
    </location>
</feature>
<evidence type="ECO:0000313" key="2">
    <source>
        <dbReference type="EMBL" id="MCL6422513.1"/>
    </source>
</evidence>
<dbReference type="RefSeq" id="WP_249736609.1">
    <property type="nucleotide sequence ID" value="NZ_JAKNCJ010000001.1"/>
</dbReference>
<keyword evidence="3" id="KW-1185">Reference proteome</keyword>
<dbReference type="EMBL" id="JAKNCJ010000001">
    <property type="protein sequence ID" value="MCL6422513.1"/>
    <property type="molecule type" value="Genomic_DNA"/>
</dbReference>
<evidence type="ECO:0000259" key="1">
    <source>
        <dbReference type="Pfam" id="PF01593"/>
    </source>
</evidence>
<reference evidence="2" key="1">
    <citation type="submission" date="2022-02" db="EMBL/GenBank/DDBJ databases">
        <authorList>
            <person name="Lee M."/>
            <person name="Kim S.-J."/>
            <person name="Jung M.-Y."/>
        </authorList>
    </citation>
    <scope>NUCLEOTIDE SEQUENCE</scope>
    <source>
        <strain evidence="2">JHP9</strain>
    </source>
</reference>
<accession>A0ABT0QZA8</accession>
<dbReference type="Gene3D" id="3.50.50.60">
    <property type="entry name" value="FAD/NAD(P)-binding domain"/>
    <property type="match status" value="1"/>
</dbReference>
<comment type="caution">
    <text evidence="2">The sequence shown here is derived from an EMBL/GenBank/DDBJ whole genome shotgun (WGS) entry which is preliminary data.</text>
</comment>
<evidence type="ECO:0000313" key="3">
    <source>
        <dbReference type="Proteomes" id="UP001203761"/>
    </source>
</evidence>
<dbReference type="SUPFAM" id="SSF51905">
    <property type="entry name" value="FAD/NAD(P)-binding domain"/>
    <property type="match status" value="1"/>
</dbReference>
<dbReference type="Pfam" id="PF01593">
    <property type="entry name" value="Amino_oxidase"/>
    <property type="match status" value="1"/>
</dbReference>